<accession>A0A0A3HZE5</accession>
<evidence type="ECO:0000313" key="2">
    <source>
        <dbReference type="Proteomes" id="UP000030408"/>
    </source>
</evidence>
<keyword evidence="2" id="KW-1185">Reference proteome</keyword>
<organism evidence="1 2">
    <name type="scientific">Ureibacillus sinduriensis BLB-1 = JCM 15800</name>
    <dbReference type="NCBI Taxonomy" id="1384057"/>
    <lineage>
        <taxon>Bacteria</taxon>
        <taxon>Bacillati</taxon>
        <taxon>Bacillota</taxon>
        <taxon>Bacilli</taxon>
        <taxon>Bacillales</taxon>
        <taxon>Caryophanaceae</taxon>
        <taxon>Ureibacillus</taxon>
    </lineage>
</organism>
<proteinExistence type="predicted"/>
<name>A0A0A3HZE5_9BACL</name>
<dbReference type="Proteomes" id="UP000030408">
    <property type="component" value="Unassembled WGS sequence"/>
</dbReference>
<evidence type="ECO:0008006" key="3">
    <source>
        <dbReference type="Google" id="ProtNLM"/>
    </source>
</evidence>
<sequence length="65" mass="7533">MFNQLRKLVNQDIKVAVGEELYSGELISVDNFVLRLRESTDTYEREFRNVVVLLSEVSFIQVPAN</sequence>
<evidence type="ECO:0000313" key="1">
    <source>
        <dbReference type="EMBL" id="KGR75753.1"/>
    </source>
</evidence>
<comment type="caution">
    <text evidence="1">The sequence shown here is derived from an EMBL/GenBank/DDBJ whole genome shotgun (WGS) entry which is preliminary data.</text>
</comment>
<dbReference type="AlphaFoldDB" id="A0A0A3HZE5"/>
<reference evidence="1 2" key="1">
    <citation type="submission" date="2014-02" db="EMBL/GenBank/DDBJ databases">
        <title>Draft genome sequence of Lysinibacillus sinduriensis JCM 15800.</title>
        <authorList>
            <person name="Zhang F."/>
            <person name="Wang G."/>
            <person name="Zhang L."/>
        </authorList>
    </citation>
    <scope>NUCLEOTIDE SEQUENCE [LARGE SCALE GENOMIC DNA]</scope>
    <source>
        <strain evidence="1 2">JCM 15800</strain>
    </source>
</reference>
<gene>
    <name evidence="1" type="ORF">CD33_09620</name>
</gene>
<dbReference type="EMBL" id="JPVO01000049">
    <property type="protein sequence ID" value="KGR75753.1"/>
    <property type="molecule type" value="Genomic_DNA"/>
</dbReference>
<protein>
    <recommendedName>
        <fullName evidence="3">LSM domain-containing protein</fullName>
    </recommendedName>
</protein>
<dbReference type="eggNOG" id="ENOG5032ECT">
    <property type="taxonomic scope" value="Bacteria"/>
</dbReference>